<dbReference type="Pfam" id="PF14155">
    <property type="entry name" value="DUF4307"/>
    <property type="match status" value="1"/>
</dbReference>
<proteinExistence type="predicted"/>
<name>A0A931G4J4_9MICC</name>
<evidence type="ECO:0000313" key="1">
    <source>
        <dbReference type="EMBL" id="MBG0739796.1"/>
    </source>
</evidence>
<organism evidence="1 2">
    <name type="scientific">Arthrobacter terrae</name>
    <dbReference type="NCBI Taxonomy" id="2935737"/>
    <lineage>
        <taxon>Bacteria</taxon>
        <taxon>Bacillati</taxon>
        <taxon>Actinomycetota</taxon>
        <taxon>Actinomycetes</taxon>
        <taxon>Micrococcales</taxon>
        <taxon>Micrococcaceae</taxon>
        <taxon>Arthrobacter</taxon>
    </lineage>
</organism>
<dbReference type="InterPro" id="IPR025443">
    <property type="entry name" value="DUF4307"/>
</dbReference>
<protein>
    <submittedName>
        <fullName evidence="1">DUF4307 domain-containing protein</fullName>
    </submittedName>
</protein>
<gene>
    <name evidence="1" type="ORF">IV500_10405</name>
</gene>
<reference evidence="1 2" key="1">
    <citation type="submission" date="2020-11" db="EMBL/GenBank/DDBJ databases">
        <title>Arthrobacter antarcticus sp. nov., isolated from Antarctic Soil.</title>
        <authorList>
            <person name="Li J."/>
        </authorList>
    </citation>
    <scope>NUCLEOTIDE SEQUENCE [LARGE SCALE GENOMIC DNA]</scope>
    <source>
        <strain evidence="1 2">Z1-20</strain>
    </source>
</reference>
<comment type="caution">
    <text evidence="1">The sequence shown here is derived from an EMBL/GenBank/DDBJ whole genome shotgun (WGS) entry which is preliminary data.</text>
</comment>
<dbReference type="EMBL" id="JADNYM010000011">
    <property type="protein sequence ID" value="MBG0739796.1"/>
    <property type="molecule type" value="Genomic_DNA"/>
</dbReference>
<dbReference type="Proteomes" id="UP000655366">
    <property type="component" value="Unassembled WGS sequence"/>
</dbReference>
<dbReference type="AlphaFoldDB" id="A0A931G4J4"/>
<sequence>MRTRRQKVIFGAVIAILTLIFVAWLALGRGEPSVASKDVGFSVQDSTLTEVDFQVVKDPAATAQCAVKALGSSFAIVGWDVVTIGPNGTNSGIDQGRTTAQRASVRTESLAVSGIVDSCWIVPAP</sequence>
<evidence type="ECO:0000313" key="2">
    <source>
        <dbReference type="Proteomes" id="UP000655366"/>
    </source>
</evidence>
<accession>A0A931G4J4</accession>
<keyword evidence="2" id="KW-1185">Reference proteome</keyword>